<evidence type="ECO:0000313" key="1">
    <source>
        <dbReference type="EMBL" id="KAF5833314.1"/>
    </source>
</evidence>
<gene>
    <name evidence="1" type="ORF">DUNSADRAFT_10435</name>
</gene>
<reference evidence="1" key="1">
    <citation type="submission" date="2017-08" db="EMBL/GenBank/DDBJ databases">
        <authorList>
            <person name="Polle J.E."/>
            <person name="Barry K."/>
            <person name="Cushman J."/>
            <person name="Schmutz J."/>
            <person name="Tran D."/>
            <person name="Hathwaick L.T."/>
            <person name="Yim W.C."/>
            <person name="Jenkins J."/>
            <person name="Mckie-Krisberg Z.M."/>
            <person name="Prochnik S."/>
            <person name="Lindquist E."/>
            <person name="Dockter R.B."/>
            <person name="Adam C."/>
            <person name="Molina H."/>
            <person name="Bunkerborg J."/>
            <person name="Jin E."/>
            <person name="Buchheim M."/>
            <person name="Magnuson J."/>
        </authorList>
    </citation>
    <scope>NUCLEOTIDE SEQUENCE</scope>
    <source>
        <strain evidence="1">CCAP 19/18</strain>
    </source>
</reference>
<comment type="caution">
    <text evidence="1">The sequence shown here is derived from an EMBL/GenBank/DDBJ whole genome shotgun (WGS) entry which is preliminary data.</text>
</comment>
<dbReference type="EMBL" id="MU069818">
    <property type="protein sequence ID" value="KAF5833314.1"/>
    <property type="molecule type" value="Genomic_DNA"/>
</dbReference>
<evidence type="ECO:0008006" key="3">
    <source>
        <dbReference type="Google" id="ProtNLM"/>
    </source>
</evidence>
<organism evidence="1 2">
    <name type="scientific">Dunaliella salina</name>
    <name type="common">Green alga</name>
    <name type="synonym">Protococcus salinus</name>
    <dbReference type="NCBI Taxonomy" id="3046"/>
    <lineage>
        <taxon>Eukaryota</taxon>
        <taxon>Viridiplantae</taxon>
        <taxon>Chlorophyta</taxon>
        <taxon>core chlorophytes</taxon>
        <taxon>Chlorophyceae</taxon>
        <taxon>CS clade</taxon>
        <taxon>Chlamydomonadales</taxon>
        <taxon>Dunaliellaceae</taxon>
        <taxon>Dunaliella</taxon>
    </lineage>
</organism>
<evidence type="ECO:0000313" key="2">
    <source>
        <dbReference type="Proteomes" id="UP000815325"/>
    </source>
</evidence>
<name>A0ABQ7GFH2_DUNSA</name>
<accession>A0ABQ7GFH2</accession>
<keyword evidence="2" id="KW-1185">Reference proteome</keyword>
<sequence length="56" mass="5722">MKSGRRALARDACFALMCAGAGQDKGTPEACRILGHQQPGCSPGCQGQGPHVILLG</sequence>
<proteinExistence type="predicted"/>
<protein>
    <recommendedName>
        <fullName evidence="3">Encoded protein</fullName>
    </recommendedName>
</protein>
<dbReference type="Proteomes" id="UP000815325">
    <property type="component" value="Unassembled WGS sequence"/>
</dbReference>